<dbReference type="EMBL" id="CACRSP010000003">
    <property type="protein sequence ID" value="VYS95579.1"/>
    <property type="molecule type" value="Genomic_DNA"/>
</dbReference>
<dbReference type="GO" id="GO:0042626">
    <property type="term" value="F:ATPase-coupled transmembrane transporter activity"/>
    <property type="evidence" value="ECO:0007669"/>
    <property type="project" value="TreeGrafter"/>
</dbReference>
<evidence type="ECO:0000256" key="1">
    <source>
        <dbReference type="ARBA" id="ARBA00005417"/>
    </source>
</evidence>
<name>A0A6N2SRG8_9BIFI</name>
<dbReference type="AlphaFoldDB" id="A0A6N2SRG8"/>
<dbReference type="GO" id="GO:0005524">
    <property type="term" value="F:ATP binding"/>
    <property type="evidence" value="ECO:0007669"/>
    <property type="project" value="UniProtKB-KW"/>
</dbReference>
<evidence type="ECO:0000256" key="2">
    <source>
        <dbReference type="ARBA" id="ARBA00022448"/>
    </source>
</evidence>
<dbReference type="GO" id="GO:0043190">
    <property type="term" value="C:ATP-binding cassette (ABC) transporter complex"/>
    <property type="evidence" value="ECO:0007669"/>
    <property type="project" value="TreeGrafter"/>
</dbReference>
<evidence type="ECO:0000259" key="5">
    <source>
        <dbReference type="PROSITE" id="PS50893"/>
    </source>
</evidence>
<evidence type="ECO:0000313" key="6">
    <source>
        <dbReference type="EMBL" id="KAB7460671.1"/>
    </source>
</evidence>
<dbReference type="GO" id="GO:0016887">
    <property type="term" value="F:ATP hydrolysis activity"/>
    <property type="evidence" value="ECO:0007669"/>
    <property type="project" value="InterPro"/>
</dbReference>
<dbReference type="Gene3D" id="3.40.50.300">
    <property type="entry name" value="P-loop containing nucleotide triphosphate hydrolases"/>
    <property type="match status" value="1"/>
</dbReference>
<evidence type="ECO:0000313" key="7">
    <source>
        <dbReference type="EMBL" id="VYS95579.1"/>
    </source>
</evidence>
<keyword evidence="2" id="KW-0813">Transport</keyword>
<proteinExistence type="inferred from homology"/>
<sequence>MIPMGFFDTLFTAKHDTPISTVTFTLDNAAHTYEDGNIGLDATTLTITPSDRRVAVIGLNGSGKTTLLKLLDGALPATAGSVRITADGTDYDPSVKRDLKHVEDCIGRVRREEIPNGYYQASSIREAIDQPLKKHKVPESERQAIIGNLFAHFDLASVAKEPASALDGEKRHLLAIASALSFSPAAIVADEPTKGLDEVASANVAKALFSYDRQVIFATHDTALITRPEYAIDRTLVVDEHNVVFDGTPHDAVAFYTDLIRAKYEASRFPQSADADGRSASAD</sequence>
<dbReference type="SMART" id="SM00382">
    <property type="entry name" value="AAA"/>
    <property type="match status" value="1"/>
</dbReference>
<dbReference type="InterPro" id="IPR003439">
    <property type="entry name" value="ABC_transporter-like_ATP-bd"/>
</dbReference>
<keyword evidence="3" id="KW-0547">Nucleotide-binding</keyword>
<dbReference type="InterPro" id="IPR027417">
    <property type="entry name" value="P-loop_NTPase"/>
</dbReference>
<evidence type="ECO:0000256" key="4">
    <source>
        <dbReference type="ARBA" id="ARBA00022840"/>
    </source>
</evidence>
<keyword evidence="7" id="KW-0378">Hydrolase</keyword>
<dbReference type="InterPro" id="IPR003593">
    <property type="entry name" value="AAA+_ATPase"/>
</dbReference>
<evidence type="ECO:0000313" key="8">
    <source>
        <dbReference type="Proteomes" id="UP000429211"/>
    </source>
</evidence>
<dbReference type="PROSITE" id="PS50893">
    <property type="entry name" value="ABC_TRANSPORTER_2"/>
    <property type="match status" value="1"/>
</dbReference>
<dbReference type="Proteomes" id="UP000429211">
    <property type="component" value="Unassembled WGS sequence"/>
</dbReference>
<feature type="domain" description="ABC transporter" evidence="5">
    <location>
        <begin position="24"/>
        <end position="265"/>
    </location>
</feature>
<keyword evidence="4 7" id="KW-0067">ATP-binding</keyword>
<dbReference type="InterPro" id="IPR050095">
    <property type="entry name" value="ECF_ABC_transporter_ATP-bd"/>
</dbReference>
<reference evidence="6 8" key="1">
    <citation type="journal article" date="2019" name="Nat. Med.">
        <title>A library of human gut bacterial isolates paired with longitudinal multiomics data enables mechanistic microbiome research.</title>
        <authorList>
            <person name="Poyet M."/>
            <person name="Groussin M."/>
            <person name="Gibbons S.M."/>
            <person name="Avila-Pacheco J."/>
            <person name="Jiang X."/>
            <person name="Kearney S.M."/>
            <person name="Perrotta A.R."/>
            <person name="Berdy B."/>
            <person name="Zhao S."/>
            <person name="Lieberman T.D."/>
            <person name="Swanson P.K."/>
            <person name="Smith M."/>
            <person name="Roesemann S."/>
            <person name="Alexander J.E."/>
            <person name="Rich S.A."/>
            <person name="Livny J."/>
            <person name="Vlamakis H."/>
            <person name="Clish C."/>
            <person name="Bullock K."/>
            <person name="Deik A."/>
            <person name="Scott J."/>
            <person name="Pierce K.A."/>
            <person name="Xavier R.J."/>
            <person name="Alm E.J."/>
        </authorList>
    </citation>
    <scope>NUCLEOTIDE SEQUENCE [LARGE SCALE GENOMIC DNA]</scope>
    <source>
        <strain evidence="6 8">BIOML-A2</strain>
    </source>
</reference>
<accession>A0A6N2SRG8</accession>
<protein>
    <submittedName>
        <fullName evidence="6">Energy-coupling factor ABC transporter ATP-binding protein</fullName>
    </submittedName>
    <submittedName>
        <fullName evidence="7">Energy-coupling factor transporter ATP-binding protein EcfA3</fullName>
        <ecNumber evidence="7">3.6.3.-</ecNumber>
    </submittedName>
</protein>
<organism evidence="7">
    <name type="scientific">Bifidobacterium dentium</name>
    <dbReference type="NCBI Taxonomy" id="1689"/>
    <lineage>
        <taxon>Bacteria</taxon>
        <taxon>Bacillati</taxon>
        <taxon>Actinomycetota</taxon>
        <taxon>Actinomycetes</taxon>
        <taxon>Bifidobacteriales</taxon>
        <taxon>Bifidobacteriaceae</taxon>
        <taxon>Bifidobacterium</taxon>
    </lineage>
</organism>
<reference evidence="7" key="2">
    <citation type="submission" date="2019-11" db="EMBL/GenBank/DDBJ databases">
        <authorList>
            <person name="Feng L."/>
        </authorList>
    </citation>
    <scope>NUCLEOTIDE SEQUENCE</scope>
    <source>
        <strain evidence="7">BdentiumLFYP24</strain>
    </source>
</reference>
<dbReference type="PANTHER" id="PTHR43553:SF24">
    <property type="entry name" value="ENERGY-COUPLING FACTOR TRANSPORTER ATP-BINDING PROTEIN ECFA1"/>
    <property type="match status" value="1"/>
</dbReference>
<evidence type="ECO:0000256" key="3">
    <source>
        <dbReference type="ARBA" id="ARBA00022741"/>
    </source>
</evidence>
<dbReference type="Pfam" id="PF00005">
    <property type="entry name" value="ABC_tran"/>
    <property type="match status" value="1"/>
</dbReference>
<dbReference type="PANTHER" id="PTHR43553">
    <property type="entry name" value="HEAVY METAL TRANSPORTER"/>
    <property type="match status" value="1"/>
</dbReference>
<gene>
    <name evidence="7" type="primary">ecfA3</name>
    <name evidence="7" type="ORF">BDLFYP24_01631</name>
    <name evidence="6" type="ORF">GBB04_06315</name>
</gene>
<comment type="similarity">
    <text evidence="1">Belongs to the ABC transporter superfamily.</text>
</comment>
<dbReference type="EMBL" id="WDPD01000005">
    <property type="protein sequence ID" value="KAB7460671.1"/>
    <property type="molecule type" value="Genomic_DNA"/>
</dbReference>
<dbReference type="EC" id="3.6.3.-" evidence="7"/>
<dbReference type="SUPFAM" id="SSF52540">
    <property type="entry name" value="P-loop containing nucleoside triphosphate hydrolases"/>
    <property type="match status" value="1"/>
</dbReference>